<dbReference type="InterPro" id="IPR050109">
    <property type="entry name" value="HTH-type_TetR-like_transc_reg"/>
</dbReference>
<dbReference type="InterPro" id="IPR001647">
    <property type="entry name" value="HTH_TetR"/>
</dbReference>
<dbReference type="PANTHER" id="PTHR30055:SF235">
    <property type="entry name" value="TRANSCRIPTIONAL REGULATORY PROTEIN"/>
    <property type="match status" value="1"/>
</dbReference>
<reference evidence="4" key="2">
    <citation type="submission" date="2020-09" db="EMBL/GenBank/DDBJ databases">
        <authorList>
            <person name="Sun Q."/>
            <person name="Zhou Y."/>
        </authorList>
    </citation>
    <scope>NUCLEOTIDE SEQUENCE</scope>
    <source>
        <strain evidence="4">CGMCC 1.8984</strain>
    </source>
</reference>
<evidence type="ECO:0000313" key="5">
    <source>
        <dbReference type="Proteomes" id="UP000636956"/>
    </source>
</evidence>
<keyword evidence="5" id="KW-1185">Reference proteome</keyword>
<organism evidence="4 5">
    <name type="scientific">Agromyces bauzanensis</name>
    <dbReference type="NCBI Taxonomy" id="1308924"/>
    <lineage>
        <taxon>Bacteria</taxon>
        <taxon>Bacillati</taxon>
        <taxon>Actinomycetota</taxon>
        <taxon>Actinomycetes</taxon>
        <taxon>Micrococcales</taxon>
        <taxon>Microbacteriaceae</taxon>
        <taxon>Agromyces</taxon>
    </lineage>
</organism>
<dbReference type="Pfam" id="PF17939">
    <property type="entry name" value="TetR_C_30"/>
    <property type="match status" value="1"/>
</dbReference>
<dbReference type="Gene3D" id="1.10.357.10">
    <property type="entry name" value="Tetracycline Repressor, domain 2"/>
    <property type="match status" value="1"/>
</dbReference>
<dbReference type="InterPro" id="IPR036271">
    <property type="entry name" value="Tet_transcr_reg_TetR-rel_C_sf"/>
</dbReference>
<dbReference type="PRINTS" id="PR00455">
    <property type="entry name" value="HTHTETR"/>
</dbReference>
<dbReference type="AlphaFoldDB" id="A0A917PKG8"/>
<reference evidence="4" key="1">
    <citation type="journal article" date="2014" name="Int. J. Syst. Evol. Microbiol.">
        <title>Complete genome sequence of Corynebacterium casei LMG S-19264T (=DSM 44701T), isolated from a smear-ripened cheese.</title>
        <authorList>
            <consortium name="US DOE Joint Genome Institute (JGI-PGF)"/>
            <person name="Walter F."/>
            <person name="Albersmeier A."/>
            <person name="Kalinowski J."/>
            <person name="Ruckert C."/>
        </authorList>
    </citation>
    <scope>NUCLEOTIDE SEQUENCE</scope>
    <source>
        <strain evidence="4">CGMCC 1.8984</strain>
    </source>
</reference>
<feature type="DNA-binding region" description="H-T-H motif" evidence="2">
    <location>
        <begin position="34"/>
        <end position="53"/>
    </location>
</feature>
<dbReference type="SUPFAM" id="SSF48498">
    <property type="entry name" value="Tetracyclin repressor-like, C-terminal domain"/>
    <property type="match status" value="1"/>
</dbReference>
<dbReference type="PANTHER" id="PTHR30055">
    <property type="entry name" value="HTH-TYPE TRANSCRIPTIONAL REGULATOR RUTR"/>
    <property type="match status" value="1"/>
</dbReference>
<dbReference type="PROSITE" id="PS50977">
    <property type="entry name" value="HTH_TETR_2"/>
    <property type="match status" value="1"/>
</dbReference>
<evidence type="ECO:0000259" key="3">
    <source>
        <dbReference type="PROSITE" id="PS50977"/>
    </source>
</evidence>
<name>A0A917PKG8_9MICO</name>
<accession>A0A917PKG8</accession>
<evidence type="ECO:0000256" key="2">
    <source>
        <dbReference type="PROSITE-ProRule" id="PRU00335"/>
    </source>
</evidence>
<keyword evidence="1 2" id="KW-0238">DNA-binding</keyword>
<feature type="domain" description="HTH tetR-type" evidence="3">
    <location>
        <begin position="11"/>
        <end position="71"/>
    </location>
</feature>
<dbReference type="EMBL" id="BMMD01000011">
    <property type="protein sequence ID" value="GGJ82917.1"/>
    <property type="molecule type" value="Genomic_DNA"/>
</dbReference>
<proteinExistence type="predicted"/>
<sequence>MFDTLSHMATDETRERVIDAGERLFAAGGEDATSLRAITREADVNVAAIHYHFGDRDGLIEAIVDRRLQPLNARRLELLDALLAAQADPTVRDLLVAFARPDLEVIDEMRHTGRAQLARMMGRAYTLPSPKVGAMMQRQFAPIARAFLPRFAAAIPHLGERELRARIDLVVSVITLQFARAGDPGEPGPMGVEGVDGLDGQLDRLVGFLAPGLEAPAARVAGNDTTERTTA</sequence>
<comment type="caution">
    <text evidence="4">The sequence shown here is derived from an EMBL/GenBank/DDBJ whole genome shotgun (WGS) entry which is preliminary data.</text>
</comment>
<protein>
    <submittedName>
        <fullName evidence="4">TetR family transcriptional regulator</fullName>
    </submittedName>
</protein>
<dbReference type="InterPro" id="IPR009057">
    <property type="entry name" value="Homeodomain-like_sf"/>
</dbReference>
<gene>
    <name evidence="4" type="primary">psrA</name>
    <name evidence="4" type="ORF">GCM10011372_21530</name>
</gene>
<dbReference type="Proteomes" id="UP000636956">
    <property type="component" value="Unassembled WGS sequence"/>
</dbReference>
<evidence type="ECO:0000313" key="4">
    <source>
        <dbReference type="EMBL" id="GGJ82917.1"/>
    </source>
</evidence>
<dbReference type="Pfam" id="PF00440">
    <property type="entry name" value="TetR_N"/>
    <property type="match status" value="1"/>
</dbReference>
<dbReference type="GO" id="GO:0003700">
    <property type="term" value="F:DNA-binding transcription factor activity"/>
    <property type="evidence" value="ECO:0007669"/>
    <property type="project" value="TreeGrafter"/>
</dbReference>
<dbReference type="GO" id="GO:0000976">
    <property type="term" value="F:transcription cis-regulatory region binding"/>
    <property type="evidence" value="ECO:0007669"/>
    <property type="project" value="TreeGrafter"/>
</dbReference>
<evidence type="ECO:0000256" key="1">
    <source>
        <dbReference type="ARBA" id="ARBA00023125"/>
    </source>
</evidence>
<dbReference type="SUPFAM" id="SSF46689">
    <property type="entry name" value="Homeodomain-like"/>
    <property type="match status" value="1"/>
</dbReference>
<dbReference type="InterPro" id="IPR041586">
    <property type="entry name" value="PsrA_TetR_C"/>
</dbReference>